<dbReference type="Gene3D" id="2.60.420.10">
    <property type="entry name" value="Maltose phosphorylase, domain 3"/>
    <property type="match status" value="1"/>
</dbReference>
<dbReference type="Pfam" id="PF05592">
    <property type="entry name" value="Bac_rhamnosid"/>
    <property type="match status" value="1"/>
</dbReference>
<name>Q01NB3_SOLUE</name>
<dbReference type="Gene3D" id="2.60.120.260">
    <property type="entry name" value="Galactose-binding domain-like"/>
    <property type="match status" value="2"/>
</dbReference>
<dbReference type="InterPro" id="IPR035396">
    <property type="entry name" value="Bac_rhamnosid6H"/>
</dbReference>
<feature type="domain" description="Alpha-L-rhamnosidase concanavalin-like" evidence="1">
    <location>
        <begin position="269"/>
        <end position="362"/>
    </location>
</feature>
<dbReference type="Gene3D" id="1.50.10.10">
    <property type="match status" value="1"/>
</dbReference>
<evidence type="ECO:0000259" key="1">
    <source>
        <dbReference type="Pfam" id="PF05592"/>
    </source>
</evidence>
<dbReference type="PANTHER" id="PTHR34987:SF2">
    <property type="entry name" value="B, PUTATIVE (AFU_ORTHOLOGUE AFUA_7G05040)-RELATED"/>
    <property type="match status" value="1"/>
</dbReference>
<dbReference type="Pfam" id="PF17389">
    <property type="entry name" value="Bac_rhamnosid6H"/>
    <property type="match status" value="1"/>
</dbReference>
<gene>
    <name evidence="3" type="ordered locus">Acid_3742</name>
</gene>
<organism evidence="3">
    <name type="scientific">Solibacter usitatus (strain Ellin6076)</name>
    <dbReference type="NCBI Taxonomy" id="234267"/>
    <lineage>
        <taxon>Bacteria</taxon>
        <taxon>Pseudomonadati</taxon>
        <taxon>Acidobacteriota</taxon>
        <taxon>Terriglobia</taxon>
        <taxon>Bryobacterales</taxon>
        <taxon>Solibacteraceae</taxon>
        <taxon>Candidatus Solibacter</taxon>
    </lineage>
</organism>
<dbReference type="InterPro" id="IPR008902">
    <property type="entry name" value="Rhamnosid_concanavalin"/>
</dbReference>
<sequence length="782" mass="87819" precursor="true">MQTGNDVTRRGFLLAAGATPLLRGQAQSQSLQRSIWSAKWIGVPNTPTAGYGVYHFRKAFDLASRPERFVVHASGDNRYQLYVNGQRVAWGPARGDLFHWRYETVDITGFLRAGRNIIAAVVWNFGEHAPEAQITLQTAFLLQGDTAAERIIDTGASWKCARDESYSPAVTTSGDVRGYYVAGPGDRIRAVQHPWGWAALEFDDSQWPSAVVIAPAAGREARDVHTRWMLVPRTIPMMEEKVERPMVARSSQGIEWNGKGTAAAGTKATLLLDQNYLTTAYPELTVSGGKGAIVRLRYAEALFTNSREKGNRNQIEGKNFIGNYDEFTLDGGSHRVFRPLWWRTFRYLQIEIEAHDEPVTIDSLRATNVGYPFVRRAKFDAGQPDLNQILDVGWHTARLCAHETYMDCPYYEQLQYAGDTRIQCLVSLFQSGDARLMRNAIDLLNDSRQSDGCTMSRYPTRMEQYIPGFALWWIGMVHDYFWYVDDSPFVKRMLPGVRSVLAFFEGYQKENGSLASLPWWRYFDWVPEWPNGDAPQEADDGAALFDLQLLMAYRWAAALENAHGIAELAGVYAARERQLRETVRTLYWDSGRQLFADTPAKQKFSQHTNTLAVLANVVEGSEARDLMLRILTAHGLAKGEMYFKFYIHQALAKVGEGDRYLDLLDDWRGMLATGLTTFAEVVDRPGHPSRSDCHAWSASPDIEILRTVLGVDSAAPAFTRVLVMPHLGKLNYVDGSVPTPRGPVDVRVEATGSVSVTTPVDGLFVWQGTRRDLRAGSNVFRL</sequence>
<dbReference type="InterPro" id="IPR008928">
    <property type="entry name" value="6-hairpin_glycosidase_sf"/>
</dbReference>
<dbReference type="EMBL" id="CP000473">
    <property type="protein sequence ID" value="ABJ84713.1"/>
    <property type="molecule type" value="Genomic_DNA"/>
</dbReference>
<dbReference type="InterPro" id="IPR008979">
    <property type="entry name" value="Galactose-bd-like_sf"/>
</dbReference>
<feature type="domain" description="Alpha-L-rhamnosidase six-hairpin glycosidase" evidence="2">
    <location>
        <begin position="377"/>
        <end position="700"/>
    </location>
</feature>
<dbReference type="KEGG" id="sus:Acid_3742"/>
<dbReference type="AlphaFoldDB" id="Q01NB3"/>
<protein>
    <submittedName>
        <fullName evidence="3">Alpha-L-rhamnosidase</fullName>
    </submittedName>
</protein>
<dbReference type="SUPFAM" id="SSF49785">
    <property type="entry name" value="Galactose-binding domain-like"/>
    <property type="match status" value="1"/>
</dbReference>
<dbReference type="PANTHER" id="PTHR34987">
    <property type="entry name" value="C, PUTATIVE (AFU_ORTHOLOGUE AFUA_3G02880)-RELATED"/>
    <property type="match status" value="1"/>
</dbReference>
<reference evidence="3" key="1">
    <citation type="submission" date="2006-10" db="EMBL/GenBank/DDBJ databases">
        <title>Complete sequence of Solibacter usitatus Ellin6076.</title>
        <authorList>
            <consortium name="US DOE Joint Genome Institute"/>
            <person name="Copeland A."/>
            <person name="Lucas S."/>
            <person name="Lapidus A."/>
            <person name="Barry K."/>
            <person name="Detter J.C."/>
            <person name="Glavina del Rio T."/>
            <person name="Hammon N."/>
            <person name="Israni S."/>
            <person name="Dalin E."/>
            <person name="Tice H."/>
            <person name="Pitluck S."/>
            <person name="Thompson L.S."/>
            <person name="Brettin T."/>
            <person name="Bruce D."/>
            <person name="Han C."/>
            <person name="Tapia R."/>
            <person name="Gilna P."/>
            <person name="Schmutz J."/>
            <person name="Larimer F."/>
            <person name="Land M."/>
            <person name="Hauser L."/>
            <person name="Kyrpides N."/>
            <person name="Mikhailova N."/>
            <person name="Janssen P.H."/>
            <person name="Kuske C.R."/>
            <person name="Richardson P."/>
        </authorList>
    </citation>
    <scope>NUCLEOTIDE SEQUENCE</scope>
    <source>
        <strain evidence="3">Ellin6076</strain>
    </source>
</reference>
<proteinExistence type="predicted"/>
<dbReference type="SUPFAM" id="SSF48208">
    <property type="entry name" value="Six-hairpin glycosidases"/>
    <property type="match status" value="1"/>
</dbReference>
<accession>Q01NB3</accession>
<dbReference type="STRING" id="234267.Acid_3742"/>
<evidence type="ECO:0000313" key="3">
    <source>
        <dbReference type="EMBL" id="ABJ84713.1"/>
    </source>
</evidence>
<dbReference type="GO" id="GO:0005975">
    <property type="term" value="P:carbohydrate metabolic process"/>
    <property type="evidence" value="ECO:0007669"/>
    <property type="project" value="InterPro"/>
</dbReference>
<dbReference type="HOGENOM" id="CLU_009782_0_0_0"/>
<dbReference type="eggNOG" id="COG3408">
    <property type="taxonomic scope" value="Bacteria"/>
</dbReference>
<dbReference type="InParanoid" id="Q01NB3"/>
<dbReference type="InterPro" id="IPR012341">
    <property type="entry name" value="6hp_glycosidase-like_sf"/>
</dbReference>
<dbReference type="CAZy" id="CBM67">
    <property type="family name" value="Carbohydrate-Binding Module Family 67"/>
</dbReference>
<evidence type="ECO:0000259" key="2">
    <source>
        <dbReference type="Pfam" id="PF17389"/>
    </source>
</evidence>
<dbReference type="CAZy" id="GH78">
    <property type="family name" value="Glycoside Hydrolase Family 78"/>
</dbReference>